<evidence type="ECO:0000313" key="2">
    <source>
        <dbReference type="EMBL" id="CUR54996.1"/>
    </source>
</evidence>
<keyword evidence="1" id="KW-0472">Membrane</keyword>
<name>A0A2P2BZ41_9ZZZZ</name>
<keyword evidence="1" id="KW-1133">Transmembrane helix</keyword>
<evidence type="ECO:0000256" key="1">
    <source>
        <dbReference type="SAM" id="Phobius"/>
    </source>
</evidence>
<feature type="transmembrane region" description="Helical" evidence="1">
    <location>
        <begin position="71"/>
        <end position="90"/>
    </location>
</feature>
<organism evidence="2">
    <name type="scientific">metagenome</name>
    <dbReference type="NCBI Taxonomy" id="256318"/>
    <lineage>
        <taxon>unclassified sequences</taxon>
        <taxon>metagenomes</taxon>
    </lineage>
</organism>
<feature type="transmembrane region" description="Helical" evidence="1">
    <location>
        <begin position="97"/>
        <end position="115"/>
    </location>
</feature>
<evidence type="ECO:0008006" key="3">
    <source>
        <dbReference type="Google" id="ProtNLM"/>
    </source>
</evidence>
<accession>A0A2P2BZ41</accession>
<keyword evidence="1" id="KW-0812">Transmembrane</keyword>
<dbReference type="AlphaFoldDB" id="A0A2P2BZ41"/>
<feature type="transmembrane region" description="Helical" evidence="1">
    <location>
        <begin position="6"/>
        <end position="29"/>
    </location>
</feature>
<proteinExistence type="predicted"/>
<reference evidence="2" key="1">
    <citation type="submission" date="2015-08" db="EMBL/GenBank/DDBJ databases">
        <authorList>
            <person name="Babu N.S."/>
            <person name="Beckwith C.J."/>
            <person name="Beseler K.G."/>
            <person name="Brison A."/>
            <person name="Carone J.V."/>
            <person name="Caskin T.P."/>
            <person name="Diamond M."/>
            <person name="Durham M.E."/>
            <person name="Foxe J.M."/>
            <person name="Go M."/>
            <person name="Henderson B.A."/>
            <person name="Jones I.B."/>
            <person name="McGettigan J.A."/>
            <person name="Micheletti S.J."/>
            <person name="Nasrallah M.E."/>
            <person name="Ortiz D."/>
            <person name="Piller C.R."/>
            <person name="Privatt S.R."/>
            <person name="Schneider S.L."/>
            <person name="Sharp S."/>
            <person name="Smith T.C."/>
            <person name="Stanton J.D."/>
            <person name="Ullery H.E."/>
            <person name="Wilson R.J."/>
            <person name="Serrano M.G."/>
            <person name="Buck G."/>
            <person name="Lee V."/>
            <person name="Wang Y."/>
            <person name="Carvalho R."/>
            <person name="Voegtly L."/>
            <person name="Shi R."/>
            <person name="Duckworth R."/>
            <person name="Johnson A."/>
            <person name="Loviza R."/>
            <person name="Walstead R."/>
            <person name="Shah Z."/>
            <person name="Kiflezghi M."/>
            <person name="Wade K."/>
            <person name="Ball S.L."/>
            <person name="Bradley K.W."/>
            <person name="Asai D.J."/>
            <person name="Bowman C.A."/>
            <person name="Russell D.A."/>
            <person name="Pope W.H."/>
            <person name="Jacobs-Sera D."/>
            <person name="Hendrix R.W."/>
            <person name="Hatfull G.F."/>
        </authorList>
    </citation>
    <scope>NUCLEOTIDE SEQUENCE</scope>
</reference>
<gene>
    <name evidence="2" type="ORF">NOCA2220187</name>
</gene>
<sequence length="124" mass="13157">MGRVTAWLQIALTALSLLVALQALVYVVLDRVTDRWLLAPVAVLFAGTLVQLVSGVVKLVGTERDVAGLEFVGYLVGLVLILPAATFWALGERSRGGTAVLIVAGLLVPFMLIRLDTIWTGSGV</sequence>
<dbReference type="EMBL" id="CZKA01000015">
    <property type="protein sequence ID" value="CUR54996.1"/>
    <property type="molecule type" value="Genomic_DNA"/>
</dbReference>
<feature type="transmembrane region" description="Helical" evidence="1">
    <location>
        <begin position="36"/>
        <end position="59"/>
    </location>
</feature>
<protein>
    <recommendedName>
        <fullName evidence="3">Integral membrane protein</fullName>
    </recommendedName>
</protein>